<dbReference type="InterPro" id="IPR053924">
    <property type="entry name" value="RecX_HTH_2nd"/>
</dbReference>
<evidence type="ECO:0000259" key="6">
    <source>
        <dbReference type="Pfam" id="PF02631"/>
    </source>
</evidence>
<comment type="similarity">
    <text evidence="2 5">Belongs to the RecX family.</text>
</comment>
<sequence>MKEAADPVARAREICLRQLEARPRSHAELAATLARRGVDPDTAQAVLARLAEVGLVDDRAFATALISSARANRGLGRHGLVHELRRRGVDADVIAAALADRDDLDTHDEEAAARELVRRRMPAMAGLPAQVRTRRLAALLGRRGYPSDLVVRVITEEVVDGSLD</sequence>
<dbReference type="eggNOG" id="COG2137">
    <property type="taxonomic scope" value="Bacteria"/>
</dbReference>
<feature type="domain" description="RecX first three-helical" evidence="8">
    <location>
        <begin position="11"/>
        <end position="50"/>
    </location>
</feature>
<dbReference type="Proteomes" id="UP000001549">
    <property type="component" value="Chromosome"/>
</dbReference>
<dbReference type="KEGG" id="fsy:FsymDg_3609"/>
<dbReference type="InterPro" id="IPR003783">
    <property type="entry name" value="Regulatory_RecX"/>
</dbReference>
<dbReference type="InterPro" id="IPR053925">
    <property type="entry name" value="RecX_HTH_3rd"/>
</dbReference>
<evidence type="ECO:0000256" key="3">
    <source>
        <dbReference type="ARBA" id="ARBA00018111"/>
    </source>
</evidence>
<evidence type="ECO:0000256" key="4">
    <source>
        <dbReference type="ARBA" id="ARBA00022490"/>
    </source>
</evidence>
<proteinExistence type="inferred from homology"/>
<dbReference type="HOGENOM" id="CLU_066607_0_2_11"/>
<dbReference type="HAMAP" id="MF_01114">
    <property type="entry name" value="RecX"/>
    <property type="match status" value="1"/>
</dbReference>
<evidence type="ECO:0000256" key="2">
    <source>
        <dbReference type="ARBA" id="ARBA00009695"/>
    </source>
</evidence>
<comment type="subcellular location">
    <subcellularLocation>
        <location evidence="1 5">Cytoplasm</location>
    </subcellularLocation>
</comment>
<evidence type="ECO:0000256" key="5">
    <source>
        <dbReference type="HAMAP-Rule" id="MF_01114"/>
    </source>
</evidence>
<feature type="domain" description="RecX second three-helical" evidence="6">
    <location>
        <begin position="57"/>
        <end position="98"/>
    </location>
</feature>
<gene>
    <name evidence="5" type="primary">recX</name>
    <name evidence="9" type="ordered locus">FsymDg_3609</name>
</gene>
<accession>F8B388</accession>
<comment type="function">
    <text evidence="5">Modulates RecA activity.</text>
</comment>
<dbReference type="Pfam" id="PF21982">
    <property type="entry name" value="RecX_HTH1"/>
    <property type="match status" value="1"/>
</dbReference>
<evidence type="ECO:0000313" key="10">
    <source>
        <dbReference type="Proteomes" id="UP000001549"/>
    </source>
</evidence>
<evidence type="ECO:0000313" key="9">
    <source>
        <dbReference type="EMBL" id="AEH10888.1"/>
    </source>
</evidence>
<dbReference type="GO" id="GO:0006282">
    <property type="term" value="P:regulation of DNA repair"/>
    <property type="evidence" value="ECO:0007669"/>
    <property type="project" value="UniProtKB-UniRule"/>
</dbReference>
<dbReference type="GO" id="GO:0005737">
    <property type="term" value="C:cytoplasm"/>
    <property type="evidence" value="ECO:0007669"/>
    <property type="project" value="UniProtKB-SubCell"/>
</dbReference>
<dbReference type="AlphaFoldDB" id="F8B388"/>
<dbReference type="STRING" id="656024.FsymDg_3609"/>
<reference evidence="9 10" key="1">
    <citation type="submission" date="2011-05" db="EMBL/GenBank/DDBJ databases">
        <title>Complete sequence of chromosome of Frankia symbiont of Datisca glomerata.</title>
        <authorList>
            <consortium name="US DOE Joint Genome Institute"/>
            <person name="Lucas S."/>
            <person name="Han J."/>
            <person name="Lapidus A."/>
            <person name="Cheng J.-F."/>
            <person name="Goodwin L."/>
            <person name="Pitluck S."/>
            <person name="Peters L."/>
            <person name="Mikhailova N."/>
            <person name="Chertkov O."/>
            <person name="Teshima H."/>
            <person name="Han C."/>
            <person name="Tapia R."/>
            <person name="Land M."/>
            <person name="Hauser L."/>
            <person name="Kyrpides N."/>
            <person name="Ivanova N."/>
            <person name="Pagani I."/>
            <person name="Berry A."/>
            <person name="Pawlowski K."/>
            <person name="Persson T."/>
            <person name="Vanden Heuvel B."/>
            <person name="Benson D."/>
            <person name="Woyke T."/>
        </authorList>
    </citation>
    <scope>NUCLEOTIDE SEQUENCE [LARGE SCALE GENOMIC DNA]</scope>
    <source>
        <strain evidence="10">4085684</strain>
    </source>
</reference>
<dbReference type="InterPro" id="IPR036388">
    <property type="entry name" value="WH-like_DNA-bd_sf"/>
</dbReference>
<evidence type="ECO:0000259" key="8">
    <source>
        <dbReference type="Pfam" id="PF21982"/>
    </source>
</evidence>
<keyword evidence="4 5" id="KW-0963">Cytoplasm</keyword>
<keyword evidence="10" id="KW-1185">Reference proteome</keyword>
<dbReference type="PANTHER" id="PTHR33602:SF1">
    <property type="entry name" value="REGULATORY PROTEIN RECX FAMILY PROTEIN"/>
    <property type="match status" value="1"/>
</dbReference>
<dbReference type="Pfam" id="PF21981">
    <property type="entry name" value="RecX_HTH3"/>
    <property type="match status" value="1"/>
</dbReference>
<feature type="domain" description="RecX third three-helical" evidence="7">
    <location>
        <begin position="108"/>
        <end position="154"/>
    </location>
</feature>
<evidence type="ECO:0000256" key="1">
    <source>
        <dbReference type="ARBA" id="ARBA00004496"/>
    </source>
</evidence>
<dbReference type="InterPro" id="IPR053926">
    <property type="entry name" value="RecX_HTH_1st"/>
</dbReference>
<protein>
    <recommendedName>
        <fullName evidence="3 5">Regulatory protein RecX</fullName>
    </recommendedName>
</protein>
<dbReference type="Gene3D" id="1.10.10.10">
    <property type="entry name" value="Winged helix-like DNA-binding domain superfamily/Winged helix DNA-binding domain"/>
    <property type="match status" value="2"/>
</dbReference>
<name>F8B388_9ACTN</name>
<evidence type="ECO:0000259" key="7">
    <source>
        <dbReference type="Pfam" id="PF21981"/>
    </source>
</evidence>
<dbReference type="PANTHER" id="PTHR33602">
    <property type="entry name" value="REGULATORY PROTEIN RECX FAMILY PROTEIN"/>
    <property type="match status" value="1"/>
</dbReference>
<dbReference type="Pfam" id="PF02631">
    <property type="entry name" value="RecX_HTH2"/>
    <property type="match status" value="1"/>
</dbReference>
<dbReference type="RefSeq" id="WP_013874771.1">
    <property type="nucleotide sequence ID" value="NC_015656.1"/>
</dbReference>
<dbReference type="EMBL" id="CP002801">
    <property type="protein sequence ID" value="AEH10888.1"/>
    <property type="molecule type" value="Genomic_DNA"/>
</dbReference>
<organism evidence="9 10">
    <name type="scientific">Candidatus Protofrankia datiscae</name>
    <dbReference type="NCBI Taxonomy" id="2716812"/>
    <lineage>
        <taxon>Bacteria</taxon>
        <taxon>Bacillati</taxon>
        <taxon>Actinomycetota</taxon>
        <taxon>Actinomycetes</taxon>
        <taxon>Frankiales</taxon>
        <taxon>Frankiaceae</taxon>
        <taxon>Protofrankia</taxon>
    </lineage>
</organism>